<dbReference type="PROSITE" id="PS00107">
    <property type="entry name" value="PROTEIN_KINASE_ATP"/>
    <property type="match status" value="1"/>
</dbReference>
<dbReference type="GO" id="GO:0004674">
    <property type="term" value="F:protein serine/threonine kinase activity"/>
    <property type="evidence" value="ECO:0007669"/>
    <property type="project" value="TreeGrafter"/>
</dbReference>
<dbReference type="InterPro" id="IPR011990">
    <property type="entry name" value="TPR-like_helical_dom_sf"/>
</dbReference>
<keyword evidence="1" id="KW-0808">Transferase</keyword>
<dbReference type="PANTHER" id="PTHR43289:SF6">
    <property type="entry name" value="SERINE_THREONINE-PROTEIN KINASE NEKL-3"/>
    <property type="match status" value="1"/>
</dbReference>
<evidence type="ECO:0000313" key="9">
    <source>
        <dbReference type="Proteomes" id="UP000029393"/>
    </source>
</evidence>
<accession>A0A091B3M6</accession>
<dbReference type="SMART" id="SM00028">
    <property type="entry name" value="TPR"/>
    <property type="match status" value="3"/>
</dbReference>
<dbReference type="PATRIC" id="fig|1384056.3.peg.1498"/>
<dbReference type="SUPFAM" id="SSF48452">
    <property type="entry name" value="TPR-like"/>
    <property type="match status" value="1"/>
</dbReference>
<dbReference type="InterPro" id="IPR000719">
    <property type="entry name" value="Prot_kinase_dom"/>
</dbReference>
<feature type="domain" description="Protein kinase" evidence="7">
    <location>
        <begin position="73"/>
        <end position="325"/>
    </location>
</feature>
<dbReference type="InterPro" id="IPR019734">
    <property type="entry name" value="TPR_rpt"/>
</dbReference>
<dbReference type="Gene3D" id="3.30.200.20">
    <property type="entry name" value="Phosphorylase Kinase, domain 1"/>
    <property type="match status" value="1"/>
</dbReference>
<proteinExistence type="predicted"/>
<gene>
    <name evidence="8" type="ORF">N787_11415</name>
</gene>
<evidence type="ECO:0000256" key="2">
    <source>
        <dbReference type="ARBA" id="ARBA00022741"/>
    </source>
</evidence>
<evidence type="ECO:0000313" key="8">
    <source>
        <dbReference type="EMBL" id="KFN46167.1"/>
    </source>
</evidence>
<dbReference type="CDD" id="cd14014">
    <property type="entry name" value="STKc_PknB_like"/>
    <property type="match status" value="1"/>
</dbReference>
<dbReference type="InterPro" id="IPR017441">
    <property type="entry name" value="Protein_kinase_ATP_BS"/>
</dbReference>
<keyword evidence="9" id="KW-1185">Reference proteome</keyword>
<evidence type="ECO:0000256" key="5">
    <source>
        <dbReference type="PROSITE-ProRule" id="PRU10141"/>
    </source>
</evidence>
<evidence type="ECO:0000256" key="6">
    <source>
        <dbReference type="SAM" id="Coils"/>
    </source>
</evidence>
<keyword evidence="6" id="KW-0175">Coiled coil</keyword>
<dbReference type="eggNOG" id="COG0515">
    <property type="taxonomic scope" value="Bacteria"/>
</dbReference>
<dbReference type="OrthoDB" id="9801841at2"/>
<evidence type="ECO:0000256" key="1">
    <source>
        <dbReference type="ARBA" id="ARBA00022679"/>
    </source>
</evidence>
<evidence type="ECO:0000256" key="4">
    <source>
        <dbReference type="ARBA" id="ARBA00022840"/>
    </source>
</evidence>
<protein>
    <recommendedName>
        <fullName evidence="7">Protein kinase domain-containing protein</fullName>
    </recommendedName>
</protein>
<keyword evidence="2 5" id="KW-0547">Nucleotide-binding</keyword>
<feature type="coiled-coil region" evidence="6">
    <location>
        <begin position="373"/>
        <end position="407"/>
    </location>
</feature>
<comment type="caution">
    <text evidence="8">The sequence shown here is derived from an EMBL/GenBank/DDBJ whole genome shotgun (WGS) entry which is preliminary data.</text>
</comment>
<reference evidence="8 9" key="1">
    <citation type="submission" date="2013-09" db="EMBL/GenBank/DDBJ databases">
        <title>Genome sequencing of Arenimonas metalli.</title>
        <authorList>
            <person name="Chen F."/>
            <person name="Wang G."/>
        </authorList>
    </citation>
    <scope>NUCLEOTIDE SEQUENCE [LARGE SCALE GENOMIC DNA]</scope>
    <source>
        <strain evidence="8 9">CF5-1</strain>
    </source>
</reference>
<dbReference type="Pfam" id="PF00069">
    <property type="entry name" value="Pkinase"/>
    <property type="match status" value="1"/>
</dbReference>
<dbReference type="Gene3D" id="1.25.40.10">
    <property type="entry name" value="Tetratricopeptide repeat domain"/>
    <property type="match status" value="2"/>
</dbReference>
<dbReference type="SUPFAM" id="SSF56112">
    <property type="entry name" value="Protein kinase-like (PK-like)"/>
    <property type="match status" value="1"/>
</dbReference>
<organism evidence="8 9">
    <name type="scientific">Arenimonas metalli CF5-1</name>
    <dbReference type="NCBI Taxonomy" id="1384056"/>
    <lineage>
        <taxon>Bacteria</taxon>
        <taxon>Pseudomonadati</taxon>
        <taxon>Pseudomonadota</taxon>
        <taxon>Gammaproteobacteria</taxon>
        <taxon>Lysobacterales</taxon>
        <taxon>Lysobacteraceae</taxon>
        <taxon>Arenimonas</taxon>
    </lineage>
</organism>
<dbReference type="STRING" id="1384056.N787_11415"/>
<evidence type="ECO:0000259" key="7">
    <source>
        <dbReference type="PROSITE" id="PS50011"/>
    </source>
</evidence>
<dbReference type="PANTHER" id="PTHR43289">
    <property type="entry name" value="MITOGEN-ACTIVATED PROTEIN KINASE KINASE KINASE 20-RELATED"/>
    <property type="match status" value="1"/>
</dbReference>
<dbReference type="PROSITE" id="PS50011">
    <property type="entry name" value="PROTEIN_KINASE_DOM"/>
    <property type="match status" value="1"/>
</dbReference>
<feature type="binding site" evidence="5">
    <location>
        <position position="104"/>
    </location>
    <ligand>
        <name>ATP</name>
        <dbReference type="ChEBI" id="CHEBI:30616"/>
    </ligand>
</feature>
<dbReference type="GO" id="GO:0005524">
    <property type="term" value="F:ATP binding"/>
    <property type="evidence" value="ECO:0007669"/>
    <property type="project" value="UniProtKB-UniRule"/>
</dbReference>
<dbReference type="InterPro" id="IPR008271">
    <property type="entry name" value="Ser/Thr_kinase_AS"/>
</dbReference>
<keyword evidence="3" id="KW-0418">Kinase</keyword>
<dbReference type="AlphaFoldDB" id="A0A091B3M6"/>
<dbReference type="InterPro" id="IPR011009">
    <property type="entry name" value="Kinase-like_dom_sf"/>
</dbReference>
<dbReference type="PROSITE" id="PS00108">
    <property type="entry name" value="PROTEIN_KINASE_ST"/>
    <property type="match status" value="1"/>
</dbReference>
<dbReference type="RefSeq" id="WP_052575270.1">
    <property type="nucleotide sequence ID" value="NZ_AVCK01000019.1"/>
</dbReference>
<sequence length="849" mass="89564">MAGEDTDAREWQVAIALFERLRDLDPEAAAQALAAAPDAVRERVLRMQRAESGSGPLDQRLAGASAPAQLGRWAIGPVLGRGGMSVVYRARSLVAPEAQVAAVKLLALPAPDAPAMARFEREISILAQLRHPGIASLYDAGVATDGRPWFAMALVEGEPIDAWCRRTRPGLHAIVDRVAAVADAVAHAHRHLVVHRDIKPGNVMVDAEGHVVLLDFGISRVLEEGTAELTRGGNYPFTPRYAAPEQREGRGISTATDVYGLGALLHALVFGAAPDMPEERGEARLPPSPPLADDLRRILAKALARDPGDRYAAAAAFADDLRAWREGRPVQARPGGRAYRFVRWAQRNPVPAALAGALVLSLLAGTGLSLWQAREARAQAAAAQAAQAAAEQSRQAAERERDRAKALNDFVLGLFSAQLPNRPRDELPTTAELLDAGVARARDPASGEPALRAQMLSAIANVFQTRARPDEAAELIAEAIALARQDQALAPAILVQALRRQASFAMARGDFELADAALAEAVPVQEAIEAGAPPGPDLLGLRRTRAMALASRQDYNGALALFEAIHRDVTGREDLPAGVAERAGSDLAVIYSSVGRYADALSFSDAAVAAAEATGARDVRLGILLSNNGRLRTYLGDHAGARERLGAALAVFDALFDAPSSARAAARFNLGRLLARQGEFDAALAALDAASEEWARADGEDPAQAAFTPLNRLEALVLAERWPDVVRDGQLGLARLEANEELGAFADSALQAEAYLALAQCRTGAAGEGGTLAVRARARLDEGVWPDRARHALVAEAEAECLLAAGDPAAAHVALARSRAEDPNLPPGDARDLARRDALAARIAAAGGG</sequence>
<evidence type="ECO:0000256" key="3">
    <source>
        <dbReference type="ARBA" id="ARBA00022777"/>
    </source>
</evidence>
<name>A0A091B3M6_9GAMM</name>
<dbReference type="SMART" id="SM00220">
    <property type="entry name" value="S_TKc"/>
    <property type="match status" value="1"/>
</dbReference>
<dbReference type="Gene3D" id="1.10.510.10">
    <property type="entry name" value="Transferase(Phosphotransferase) domain 1"/>
    <property type="match status" value="1"/>
</dbReference>
<dbReference type="Pfam" id="PF13424">
    <property type="entry name" value="TPR_12"/>
    <property type="match status" value="1"/>
</dbReference>
<dbReference type="EMBL" id="AVCK01000019">
    <property type="protein sequence ID" value="KFN46167.1"/>
    <property type="molecule type" value="Genomic_DNA"/>
</dbReference>
<keyword evidence="4 5" id="KW-0067">ATP-binding</keyword>
<dbReference type="Proteomes" id="UP000029393">
    <property type="component" value="Unassembled WGS sequence"/>
</dbReference>